<accession>A0A135I9J9</accession>
<dbReference type="SUPFAM" id="SSF51419">
    <property type="entry name" value="PLP-binding barrel"/>
    <property type="match status" value="1"/>
</dbReference>
<reference evidence="4 5" key="1">
    <citation type="submission" date="2015-11" db="EMBL/GenBank/DDBJ databases">
        <title>Genomic Taxonomy of the Vibrionaceae.</title>
        <authorList>
            <person name="Gomez-Gil B."/>
            <person name="Enciso-Ibarra J."/>
        </authorList>
    </citation>
    <scope>NUCLEOTIDE SEQUENCE [LARGE SCALE GENOMIC DNA]</scope>
    <source>
        <strain evidence="4 5">CAIM 912</strain>
    </source>
</reference>
<comment type="caution">
    <text evidence="4">The sequence shown here is derived from an EMBL/GenBank/DDBJ whole genome shotgun (WGS) entry which is preliminary data.</text>
</comment>
<evidence type="ECO:0000313" key="4">
    <source>
        <dbReference type="EMBL" id="KXF82078.1"/>
    </source>
</evidence>
<dbReference type="PANTHER" id="PTHR28004">
    <property type="entry name" value="ZGC:162816-RELATED"/>
    <property type="match status" value="1"/>
</dbReference>
<dbReference type="InterPro" id="IPR029066">
    <property type="entry name" value="PLP-binding_barrel"/>
</dbReference>
<dbReference type="Gene3D" id="3.20.20.10">
    <property type="entry name" value="Alanine racemase"/>
    <property type="match status" value="1"/>
</dbReference>
<evidence type="ECO:0000259" key="3">
    <source>
        <dbReference type="SMART" id="SM01119"/>
    </source>
</evidence>
<dbReference type="AlphaFoldDB" id="A0A135I9J9"/>
<evidence type="ECO:0000313" key="5">
    <source>
        <dbReference type="Proteomes" id="UP000070529"/>
    </source>
</evidence>
<dbReference type="GO" id="GO:0016829">
    <property type="term" value="F:lyase activity"/>
    <property type="evidence" value="ECO:0007669"/>
    <property type="project" value="UniProtKB-KW"/>
</dbReference>
<dbReference type="CDD" id="cd06818">
    <property type="entry name" value="PLPDE_III_cryptic_DSD"/>
    <property type="match status" value="1"/>
</dbReference>
<dbReference type="STRING" id="294935.ATN88_19955"/>
<sequence>MGEGKQQADESYQVWVHGNWPLGTKGVWITPKDDGQYSLINEEISLPAAVIYEKALDNNADWMQRFATVHNVELCPHGKTSMTPALFQKQLAEGAWGITVATPPQADVAAEAGAENIIMANQLVGRANMAAVSHLLRRASVNFYCSVDSALNAKQLSDFFAPLGQKINVLIELGVEGGRCGIRALPDAQELARYIRGLPGIALAGVEVYEGVIHGENDEQQVKDFIHQSAGFCRTLKDMDLIESQRAVLTGAGSAWYDVVSDIFQQYQDLLAVIRPGCYLTHDTGIYQTAQEKVMHRSKSGANVASSLGGDLINALEVWAYVVSLPEEGKAVIGLGKRDASYDAGLPIVERGFRNGEPISVKGLAATAIMDQHLFMNVPDDVELKVGDVLAFSTSHPCLTFDKWRYIALADDTFIVEKWMPTQF</sequence>
<keyword evidence="5" id="KW-1185">Reference proteome</keyword>
<dbReference type="InterPro" id="IPR051466">
    <property type="entry name" value="D-amino_acid_metab_enzyme"/>
</dbReference>
<organism evidence="4 5">
    <name type="scientific">Enterovibrio coralii</name>
    <dbReference type="NCBI Taxonomy" id="294935"/>
    <lineage>
        <taxon>Bacteria</taxon>
        <taxon>Pseudomonadati</taxon>
        <taxon>Pseudomonadota</taxon>
        <taxon>Gammaproteobacteria</taxon>
        <taxon>Vibrionales</taxon>
        <taxon>Vibrionaceae</taxon>
        <taxon>Enterovibrio</taxon>
    </lineage>
</organism>
<dbReference type="Pfam" id="PF14031">
    <property type="entry name" value="D-ser_dehydrat"/>
    <property type="match status" value="1"/>
</dbReference>
<dbReference type="Gene3D" id="2.40.37.20">
    <property type="entry name" value="D-serine dehydratase-like domain"/>
    <property type="match status" value="1"/>
</dbReference>
<dbReference type="EMBL" id="LNTY01000030">
    <property type="protein sequence ID" value="KXF82078.1"/>
    <property type="molecule type" value="Genomic_DNA"/>
</dbReference>
<dbReference type="RefSeq" id="WP_067414834.1">
    <property type="nucleotide sequence ID" value="NZ_LNTY01000030.1"/>
</dbReference>
<name>A0A135I9J9_9GAMM</name>
<dbReference type="Pfam" id="PF01168">
    <property type="entry name" value="Ala_racemase_N"/>
    <property type="match status" value="1"/>
</dbReference>
<dbReference type="SMART" id="SM01119">
    <property type="entry name" value="D-ser_dehydrat"/>
    <property type="match status" value="1"/>
</dbReference>
<dbReference type="OrthoDB" id="9811417at2"/>
<dbReference type="InterPro" id="IPR042208">
    <property type="entry name" value="D-ser_dehydrat-like_sf"/>
</dbReference>
<dbReference type="InterPro" id="IPR001608">
    <property type="entry name" value="Ala_racemase_N"/>
</dbReference>
<proteinExistence type="inferred from homology"/>
<keyword evidence="2" id="KW-0456">Lyase</keyword>
<feature type="domain" description="D-serine dehydratase-like" evidence="3">
    <location>
        <begin position="315"/>
        <end position="411"/>
    </location>
</feature>
<dbReference type="PANTHER" id="PTHR28004:SF8">
    <property type="entry name" value="D-SERINE DEAMINASE"/>
    <property type="match status" value="1"/>
</dbReference>
<evidence type="ECO:0000256" key="1">
    <source>
        <dbReference type="ARBA" id="ARBA00005323"/>
    </source>
</evidence>
<dbReference type="Proteomes" id="UP000070529">
    <property type="component" value="Unassembled WGS sequence"/>
</dbReference>
<protein>
    <submittedName>
        <fullName evidence="4">Amino acid deaminase</fullName>
    </submittedName>
</protein>
<comment type="similarity">
    <text evidence="1">Belongs to the DSD1 family.</text>
</comment>
<dbReference type="InterPro" id="IPR026956">
    <property type="entry name" value="D-ser_dehydrat-like_dom"/>
</dbReference>
<evidence type="ECO:0000256" key="2">
    <source>
        <dbReference type="ARBA" id="ARBA00023239"/>
    </source>
</evidence>
<gene>
    <name evidence="4" type="ORF">ATN88_19955</name>
</gene>